<dbReference type="EMBL" id="MU273486">
    <property type="protein sequence ID" value="KAI0035313.1"/>
    <property type="molecule type" value="Genomic_DNA"/>
</dbReference>
<sequence length="697" mass="79797">MESSTSYAAPFRRVRFKLNSPHYLDYRDPTHRRRRDDHDDALETPTRLSTDERARLEEFERELAEKEDVSLEDVDQIDAELKYLTSISLRLRARRNACQPISRLPAEMVSEIICFFAAMCPPHRPFVRTFERGVIPEAGRMRSDLGWIKLGHVCRRWREIVLQLPVLWARSVCSLIGAEEVILSRSRAVPLTLTLNAHCHRIDSKTVQFIQQHVQRAREIEIREVLLHPHSPAWPAGAVALTRRDLPVLEILCLDLKPSRSSPITHDVFALPPLNAPRLKRLELTNIFVPWAPAPNLTVLILSRCDFQNLAVVPPPQLLLSLLRNSPHLRKLHLLGWIPDMPVQRLKEHEDDIVDPDDRVVQLPYIEELSLTSSTRRIIAFWMRIQIPPTADVRLRIDPAHLDLALHHPQHDPERYELMRAIGPHFGPAFLPSAPRQIVGVSIFDFPDEESLRFCLFARDPGQENAGQDAQWTGPFARDYSFRLDMQCYRWEMSAPHFVEMLRHVFDSFDFSRIETLELMSHYRGHAIDWQRTLAHVPSPSVLSLDGMPNKELLQALGPAIRGAMRREQSAAQTQDSVQEAPRVLFPGMRVLYLSASAEREWLADEDAQDDVLGMLRFRAENGAPVEHLVLDENALPGIGDQAITLLQELNKAVTRIELKSEKNQPRTNSSAFMPWAEGTFLIPMPPQMMPTLGLPV</sequence>
<accession>A0ACB8QUF0</accession>
<dbReference type="Proteomes" id="UP000814128">
    <property type="component" value="Unassembled WGS sequence"/>
</dbReference>
<evidence type="ECO:0000313" key="2">
    <source>
        <dbReference type="Proteomes" id="UP000814128"/>
    </source>
</evidence>
<evidence type="ECO:0000313" key="1">
    <source>
        <dbReference type="EMBL" id="KAI0035313.1"/>
    </source>
</evidence>
<name>A0ACB8QUF0_9AGAM</name>
<reference evidence="1" key="2">
    <citation type="journal article" date="2022" name="New Phytol.">
        <title>Evolutionary transition to the ectomycorrhizal habit in the genomes of a hyperdiverse lineage of mushroom-forming fungi.</title>
        <authorList>
            <person name="Looney B."/>
            <person name="Miyauchi S."/>
            <person name="Morin E."/>
            <person name="Drula E."/>
            <person name="Courty P.E."/>
            <person name="Kohler A."/>
            <person name="Kuo A."/>
            <person name="LaButti K."/>
            <person name="Pangilinan J."/>
            <person name="Lipzen A."/>
            <person name="Riley R."/>
            <person name="Andreopoulos W."/>
            <person name="He G."/>
            <person name="Johnson J."/>
            <person name="Nolan M."/>
            <person name="Tritt A."/>
            <person name="Barry K.W."/>
            <person name="Grigoriev I.V."/>
            <person name="Nagy L.G."/>
            <person name="Hibbett D."/>
            <person name="Henrissat B."/>
            <person name="Matheny P.B."/>
            <person name="Labbe J."/>
            <person name="Martin F.M."/>
        </authorList>
    </citation>
    <scope>NUCLEOTIDE SEQUENCE</scope>
    <source>
        <strain evidence="1">EC-137</strain>
    </source>
</reference>
<proteinExistence type="predicted"/>
<organism evidence="1 2">
    <name type="scientific">Vararia minispora EC-137</name>
    <dbReference type="NCBI Taxonomy" id="1314806"/>
    <lineage>
        <taxon>Eukaryota</taxon>
        <taxon>Fungi</taxon>
        <taxon>Dikarya</taxon>
        <taxon>Basidiomycota</taxon>
        <taxon>Agaricomycotina</taxon>
        <taxon>Agaricomycetes</taxon>
        <taxon>Russulales</taxon>
        <taxon>Lachnocladiaceae</taxon>
        <taxon>Vararia</taxon>
    </lineage>
</organism>
<gene>
    <name evidence="1" type="ORF">K488DRAFT_83152</name>
</gene>
<comment type="caution">
    <text evidence="1">The sequence shown here is derived from an EMBL/GenBank/DDBJ whole genome shotgun (WGS) entry which is preliminary data.</text>
</comment>
<protein>
    <submittedName>
        <fullName evidence="1">Uncharacterized protein</fullName>
    </submittedName>
</protein>
<keyword evidence="2" id="KW-1185">Reference proteome</keyword>
<reference evidence="1" key="1">
    <citation type="submission" date="2021-02" db="EMBL/GenBank/DDBJ databases">
        <authorList>
            <consortium name="DOE Joint Genome Institute"/>
            <person name="Ahrendt S."/>
            <person name="Looney B.P."/>
            <person name="Miyauchi S."/>
            <person name="Morin E."/>
            <person name="Drula E."/>
            <person name="Courty P.E."/>
            <person name="Chicoki N."/>
            <person name="Fauchery L."/>
            <person name="Kohler A."/>
            <person name="Kuo A."/>
            <person name="Labutti K."/>
            <person name="Pangilinan J."/>
            <person name="Lipzen A."/>
            <person name="Riley R."/>
            <person name="Andreopoulos W."/>
            <person name="He G."/>
            <person name="Johnson J."/>
            <person name="Barry K.W."/>
            <person name="Grigoriev I.V."/>
            <person name="Nagy L."/>
            <person name="Hibbett D."/>
            <person name="Henrissat B."/>
            <person name="Matheny P.B."/>
            <person name="Labbe J."/>
            <person name="Martin F."/>
        </authorList>
    </citation>
    <scope>NUCLEOTIDE SEQUENCE</scope>
    <source>
        <strain evidence="1">EC-137</strain>
    </source>
</reference>